<dbReference type="GeneID" id="107781751"/>
<dbReference type="Proteomes" id="UP000790787">
    <property type="component" value="Chromosome 17"/>
</dbReference>
<protein>
    <submittedName>
        <fullName evidence="5">Protein AAR2 homolog</fullName>
    </submittedName>
    <submittedName>
        <fullName evidence="5">Uncharacterized protein LOC107781751</fullName>
    </submittedName>
</protein>
<accession>A0A1S3Z0J6</accession>
<dbReference type="CDD" id="cd13778">
    <property type="entry name" value="Aar2_C"/>
    <property type="match status" value="1"/>
</dbReference>
<dbReference type="PANTHER" id="PTHR12689">
    <property type="entry name" value="A1 CISTRON SPLICING FACTOR AAR2-RELATED"/>
    <property type="match status" value="1"/>
</dbReference>
<dbReference type="PaxDb" id="4097-A0A1S3Z0J6"/>
<organism evidence="4 5">
    <name type="scientific">Nicotiana tabacum</name>
    <name type="common">Common tobacco</name>
    <dbReference type="NCBI Taxonomy" id="4097"/>
    <lineage>
        <taxon>Eukaryota</taxon>
        <taxon>Viridiplantae</taxon>
        <taxon>Streptophyta</taxon>
        <taxon>Embryophyta</taxon>
        <taxon>Tracheophyta</taxon>
        <taxon>Spermatophyta</taxon>
        <taxon>Magnoliopsida</taxon>
        <taxon>eudicotyledons</taxon>
        <taxon>Gunneridae</taxon>
        <taxon>Pentapetalae</taxon>
        <taxon>asterids</taxon>
        <taxon>lamiids</taxon>
        <taxon>Solanales</taxon>
        <taxon>Solanaceae</taxon>
        <taxon>Nicotianoideae</taxon>
        <taxon>Nicotianeae</taxon>
        <taxon>Nicotiana</taxon>
    </lineage>
</organism>
<dbReference type="AlphaFoldDB" id="A0A1S3Z0J6"/>
<dbReference type="RefSeq" id="XP_016457989.1">
    <property type="nucleotide sequence ID" value="XM_016602503.1"/>
</dbReference>
<sequence>MEPEAALEFVKQGATMLLLDVPQNTLIGIDTHMFSTGPNFKGVKMIPPGVHFIYYSSSNREGSQFSPIVGFFVDASPSEVIVRKWDSKDERFIKLSEEEEERYAQAVKNLEFDRQLGPYALDRYGDWKRLSNYITKNTIESIEPIGGEITVISESEVVENVPKTAMEKVLAEQLKSSKFSKPVEKSPSKGCYYTSIPRVIKQKGASGQELTNMNLDKTQILETILMKQHGGSDDSLLGELQFTFVAFLMGQSLEAFLQWKLLVSLLLGCTEAPLHTRTQLFTKFMKAIYYQLKVGFQKDSKDTGRAEKGAMTLLDESLLSADNFLRHLCKDFFSLVLDAPMVDGDLLTWTRKLRELLEQTLGWDFQQNSAVDGMYLEEDDEFAPVVEMLDDPDHTETPLNMIGGDAICPHHTQAPST</sequence>
<dbReference type="InterPro" id="IPR033648">
    <property type="entry name" value="AAR2_C"/>
</dbReference>
<reference evidence="4" key="1">
    <citation type="journal article" date="2014" name="Nat. Commun.">
        <title>The tobacco genome sequence and its comparison with those of tomato and potato.</title>
        <authorList>
            <person name="Sierro N."/>
            <person name="Battey J.N."/>
            <person name="Ouadi S."/>
            <person name="Bakaher N."/>
            <person name="Bovet L."/>
            <person name="Willig A."/>
            <person name="Goepfert S."/>
            <person name="Peitsch M.C."/>
            <person name="Ivanov N.V."/>
        </authorList>
    </citation>
    <scope>NUCLEOTIDE SEQUENCE [LARGE SCALE GENOMIC DNA]</scope>
</reference>
<reference evidence="5" key="2">
    <citation type="submission" date="2025-08" db="UniProtKB">
        <authorList>
            <consortium name="RefSeq"/>
        </authorList>
    </citation>
    <scope>IDENTIFICATION</scope>
    <source>
        <tissue evidence="5">Leaf</tissue>
    </source>
</reference>
<dbReference type="Pfam" id="PF05282">
    <property type="entry name" value="AAR2"/>
    <property type="match status" value="1"/>
</dbReference>
<dbReference type="OMA" id="VWQSGGL"/>
<dbReference type="FunFam" id="1.25.40.550:FF:000002">
    <property type="entry name" value="AAR2 protein family"/>
    <property type="match status" value="1"/>
</dbReference>
<dbReference type="FunFam" id="2.60.34.20:FF:000001">
    <property type="entry name" value="protein AAR2 homolog"/>
    <property type="match status" value="1"/>
</dbReference>
<dbReference type="GO" id="GO:0000244">
    <property type="term" value="P:spliceosomal tri-snRNP complex assembly"/>
    <property type="evidence" value="ECO:0000318"/>
    <property type="project" value="GO_Central"/>
</dbReference>
<evidence type="ECO:0000313" key="5">
    <source>
        <dbReference type="RefSeq" id="XP_016457989.1"/>
    </source>
</evidence>
<evidence type="ECO:0000259" key="2">
    <source>
        <dbReference type="Pfam" id="PF05282"/>
    </source>
</evidence>
<evidence type="ECO:0000259" key="3">
    <source>
        <dbReference type="Pfam" id="PF20981"/>
    </source>
</evidence>
<dbReference type="RefSeq" id="XP_016457989.1">
    <property type="nucleotide sequence ID" value="XM_016602503.2"/>
</dbReference>
<dbReference type="STRING" id="4097.A0A1S3Z0J6"/>
<dbReference type="CDD" id="cd13777">
    <property type="entry name" value="Aar2_N"/>
    <property type="match status" value="1"/>
</dbReference>
<dbReference type="Pfam" id="PF20981">
    <property type="entry name" value="AAR2_1st"/>
    <property type="match status" value="1"/>
</dbReference>
<proteinExistence type="inferred from homology"/>
<dbReference type="KEGG" id="nta:107781751"/>
<evidence type="ECO:0000256" key="1">
    <source>
        <dbReference type="ARBA" id="ARBA00006281"/>
    </source>
</evidence>
<dbReference type="InterPro" id="IPR038514">
    <property type="entry name" value="AAR2_C_sf"/>
</dbReference>
<feature type="domain" description="AAR2 N-terminal" evidence="3">
    <location>
        <begin position="12"/>
        <end position="144"/>
    </location>
</feature>
<dbReference type="OrthoDB" id="201752at2759"/>
<gene>
    <name evidence="5" type="primary">LOC107781751</name>
</gene>
<dbReference type="Gene3D" id="1.25.40.550">
    <property type="entry name" value="Aar2, C-terminal domain-like"/>
    <property type="match status" value="1"/>
</dbReference>
<dbReference type="PANTHER" id="PTHR12689:SF4">
    <property type="entry name" value="PROTEIN AAR2 HOMOLOG"/>
    <property type="match status" value="1"/>
</dbReference>
<dbReference type="SMR" id="A0A1S3Z0J6"/>
<dbReference type="Gene3D" id="2.60.34.20">
    <property type="match status" value="1"/>
</dbReference>
<evidence type="ECO:0000313" key="4">
    <source>
        <dbReference type="Proteomes" id="UP000790787"/>
    </source>
</evidence>
<dbReference type="InterPro" id="IPR007946">
    <property type="entry name" value="AAR2"/>
</dbReference>
<dbReference type="InterPro" id="IPR033647">
    <property type="entry name" value="Aar2_N"/>
</dbReference>
<feature type="domain" description="AAR2 C-terminal" evidence="2">
    <location>
        <begin position="193"/>
        <end position="366"/>
    </location>
</feature>
<comment type="similarity">
    <text evidence="1">Belongs to the AAR2 family.</text>
</comment>
<name>A0A1S3Z0J6_TOBAC</name>
<dbReference type="InterPro" id="IPR038516">
    <property type="entry name" value="AAR2_N_sf"/>
</dbReference>
<keyword evidence="4" id="KW-1185">Reference proteome</keyword>